<dbReference type="PANTHER" id="PTHR12515:SF5">
    <property type="entry name" value="PROTEIN SMAUG"/>
    <property type="match status" value="1"/>
</dbReference>
<keyword evidence="7" id="KW-1185">Reference proteome</keyword>
<accession>A0A0N4VC62</accession>
<dbReference type="GO" id="GO:0030371">
    <property type="term" value="F:translation repressor activity"/>
    <property type="evidence" value="ECO:0007669"/>
    <property type="project" value="InterPro"/>
</dbReference>
<evidence type="ECO:0000256" key="3">
    <source>
        <dbReference type="ARBA" id="ARBA00022490"/>
    </source>
</evidence>
<dbReference type="SUPFAM" id="SSF47769">
    <property type="entry name" value="SAM/Pointed domain"/>
    <property type="match status" value="1"/>
</dbReference>
<dbReference type="InterPro" id="IPR001660">
    <property type="entry name" value="SAM"/>
</dbReference>
<dbReference type="AlphaFoldDB" id="A0A0N4VC62"/>
<proteinExistence type="inferred from homology"/>
<dbReference type="InterPro" id="IPR013761">
    <property type="entry name" value="SAM/pointed_sf"/>
</dbReference>
<sequence length="806" mass="89683">MCKCTFRISHLKFIVHQHLADYGWNVIELLFPASTVAESTKNTWLDYLVLSINDAFCKVNSNLPRNFGQKLSRNSEIFPQNLNDLILSQSAKSLVRSFEEREERFSSTALTCSQKRCNNTGSTVSKMVLSQRPLQVRSPYYSGYQRTSFDDLYANCQSLGIRQHFGQFRSVPQFGACTASEKAYYNNCETLGYKKVDENMKSFRGSLRQMRSSVASFGLHRAYFAHCCALDYVPLWLKSLRLHKYTDLLASMTYDEMMKLDEEKLEFLGVTKGARKKLVQSIEKLCERVPLLLKMEKRLEEGIDFGHLSCLIAELRGIMNTPIRGFPPPGYNNKNVTTAQIEGFDVSPEKLDEENLPGHLIRVVGRVQAILTAPNAPSLSEDCYAWLLQTYDRIAINEAFTPTQKARAATWKKSFKKVCSPSVTRRNMRKPNASVLLSAGSGGNSLNSVSGMQPARPFLDGQRRRNEHGQNRKSNQNRFHVHDIQLTHQPKQFQTSVAVNSQTVIQNTLNSFVQAVSSSNLQQTATFYLASVAKLTPEMAEKLDEMLTSGTGSQLQRKTATCGLKKTACTGNTVARSPLKFAVQEGSNQNGLNVEAYKARYLNSVANRRCNWSICGGVGKQHSHAGSPASHSVSELSRFNPHHDLSFPTRNMNTMLGISINSTCASSPKKAAATQEESSSYSDNGCGCSQIMGLASWSKTPCCNSEQGVCEQMSSSFCGEVTPFRPSVLKTLFPVSPAHKGLVPSVWYRVPSTSSFFSPTESLYESISTLNTEHSNAQKNGRAVRPERLCSDESSLFGGMKHFSPV</sequence>
<keyword evidence="3" id="KW-0963">Cytoplasm</keyword>
<dbReference type="InterPro" id="IPR037093">
    <property type="entry name" value="PHAT_dom_sf"/>
</dbReference>
<gene>
    <name evidence="6" type="ORF">EVEC_LOCUS7628</name>
</gene>
<evidence type="ECO:0000256" key="2">
    <source>
        <dbReference type="ARBA" id="ARBA00008232"/>
    </source>
</evidence>
<evidence type="ECO:0000256" key="1">
    <source>
        <dbReference type="ARBA" id="ARBA00004496"/>
    </source>
</evidence>
<organism evidence="8">
    <name type="scientific">Enterobius vermicularis</name>
    <name type="common">Human pinworm</name>
    <dbReference type="NCBI Taxonomy" id="51028"/>
    <lineage>
        <taxon>Eukaryota</taxon>
        <taxon>Metazoa</taxon>
        <taxon>Ecdysozoa</taxon>
        <taxon>Nematoda</taxon>
        <taxon>Chromadorea</taxon>
        <taxon>Rhabditida</taxon>
        <taxon>Spirurina</taxon>
        <taxon>Oxyuridomorpha</taxon>
        <taxon>Oxyuroidea</taxon>
        <taxon>Oxyuridae</taxon>
        <taxon>Enterobius</taxon>
    </lineage>
</organism>
<dbReference type="Gene3D" id="1.10.150.50">
    <property type="entry name" value="Transcription Factor, Ets-1"/>
    <property type="match status" value="1"/>
</dbReference>
<comment type="subcellular location">
    <subcellularLocation>
        <location evidence="1">Cytoplasm</location>
    </subcellularLocation>
</comment>
<dbReference type="Proteomes" id="UP000274131">
    <property type="component" value="Unassembled WGS sequence"/>
</dbReference>
<dbReference type="PANTHER" id="PTHR12515">
    <property type="entry name" value="STERILE ALPHA MOTIF DOMAIN CONTAINING PROTEIN 4-RELATED"/>
    <property type="match status" value="1"/>
</dbReference>
<dbReference type="GO" id="GO:0000932">
    <property type="term" value="C:P-body"/>
    <property type="evidence" value="ECO:0007669"/>
    <property type="project" value="TreeGrafter"/>
</dbReference>
<feature type="domain" description="SAM" evidence="5">
    <location>
        <begin position="225"/>
        <end position="288"/>
    </location>
</feature>
<evidence type="ECO:0000313" key="6">
    <source>
        <dbReference type="EMBL" id="VDD92877.1"/>
    </source>
</evidence>
<reference evidence="8" key="1">
    <citation type="submission" date="2017-02" db="UniProtKB">
        <authorList>
            <consortium name="WormBaseParasite"/>
        </authorList>
    </citation>
    <scope>IDENTIFICATION</scope>
</reference>
<dbReference type="OrthoDB" id="2155283at2759"/>
<dbReference type="SMART" id="SM00454">
    <property type="entry name" value="SAM"/>
    <property type="match status" value="1"/>
</dbReference>
<dbReference type="WBParaSite" id="EVEC_0000814401-mRNA-1">
    <property type="protein sequence ID" value="EVEC_0000814401-mRNA-1"/>
    <property type="gene ID" value="EVEC_0000814401"/>
</dbReference>
<dbReference type="GO" id="GO:0003729">
    <property type="term" value="F:mRNA binding"/>
    <property type="evidence" value="ECO:0007669"/>
    <property type="project" value="TreeGrafter"/>
</dbReference>
<dbReference type="EMBL" id="UXUI01009016">
    <property type="protein sequence ID" value="VDD92877.1"/>
    <property type="molecule type" value="Genomic_DNA"/>
</dbReference>
<dbReference type="STRING" id="51028.A0A0N4VC62"/>
<comment type="similarity">
    <text evidence="2">Belongs to the SMAUG family.</text>
</comment>
<dbReference type="GO" id="GO:0000289">
    <property type="term" value="P:nuclear-transcribed mRNA poly(A) tail shortening"/>
    <property type="evidence" value="ECO:0007669"/>
    <property type="project" value="TreeGrafter"/>
</dbReference>
<keyword evidence="4" id="KW-0694">RNA-binding</keyword>
<evidence type="ECO:0000256" key="4">
    <source>
        <dbReference type="ARBA" id="ARBA00022884"/>
    </source>
</evidence>
<dbReference type="Gene3D" id="1.25.40.170">
    <property type="entry name" value="Smaug, PHAT domain"/>
    <property type="match status" value="1"/>
</dbReference>
<dbReference type="Pfam" id="PF00536">
    <property type="entry name" value="SAM_1"/>
    <property type="match status" value="1"/>
</dbReference>
<reference evidence="6 7" key="2">
    <citation type="submission" date="2018-10" db="EMBL/GenBank/DDBJ databases">
        <authorList>
            <consortium name="Pathogen Informatics"/>
        </authorList>
    </citation>
    <scope>NUCLEOTIDE SEQUENCE [LARGE SCALE GENOMIC DNA]</scope>
</reference>
<evidence type="ECO:0000313" key="8">
    <source>
        <dbReference type="WBParaSite" id="EVEC_0000814401-mRNA-1"/>
    </source>
</evidence>
<evidence type="ECO:0000313" key="7">
    <source>
        <dbReference type="Proteomes" id="UP000274131"/>
    </source>
</evidence>
<protein>
    <submittedName>
        <fullName evidence="8">SAM domain-containing protein</fullName>
    </submittedName>
</protein>
<evidence type="ECO:0000259" key="5">
    <source>
        <dbReference type="SMART" id="SM00454"/>
    </source>
</evidence>
<dbReference type="InterPro" id="IPR050897">
    <property type="entry name" value="SMAUG/VTS1_RNA-bind"/>
</dbReference>
<name>A0A0N4VC62_ENTVE</name>